<reference evidence="2 3" key="1">
    <citation type="submission" date="2016-12" db="EMBL/GenBank/DDBJ databases">
        <authorList>
            <person name="Song W.-J."/>
            <person name="Kurnit D.M."/>
        </authorList>
    </citation>
    <scope>NUCLEOTIDE SEQUENCE [LARGE SCALE GENOMIC DNA]</scope>
    <source>
        <strain evidence="2 3">DSM 43162</strain>
    </source>
</reference>
<dbReference type="EMBL" id="FRDM01000001">
    <property type="protein sequence ID" value="SHN51230.1"/>
    <property type="molecule type" value="Genomic_DNA"/>
</dbReference>
<dbReference type="RefSeq" id="WP_175561236.1">
    <property type="nucleotide sequence ID" value="NZ_FRDM01000001.1"/>
</dbReference>
<gene>
    <name evidence="2" type="ORF">SAMN05660350_00262</name>
</gene>
<feature type="transmembrane region" description="Helical" evidence="1">
    <location>
        <begin position="147"/>
        <end position="166"/>
    </location>
</feature>
<feature type="transmembrane region" description="Helical" evidence="1">
    <location>
        <begin position="99"/>
        <end position="119"/>
    </location>
</feature>
<feature type="transmembrane region" description="Helical" evidence="1">
    <location>
        <begin position="25"/>
        <end position="45"/>
    </location>
</feature>
<proteinExistence type="predicted"/>
<name>A0A1M7RYJ6_9ACTN</name>
<evidence type="ECO:0000256" key="1">
    <source>
        <dbReference type="SAM" id="Phobius"/>
    </source>
</evidence>
<protein>
    <recommendedName>
        <fullName evidence="4">DUF2269 domain-containing protein</fullName>
    </recommendedName>
</protein>
<dbReference type="AlphaFoldDB" id="A0A1M7RYJ6"/>
<sequence>MVDVATRPVSRPAFRLGRRARKVTLLTHIAAAGAWLGIDVVLGVMVGTALVTGDAQQAGVALQSLGVFAVWPLIVVGLLCLASGILLGGGSTYGLLRYWWVAIKLVLNVALVVLVLVLLRPQVGEVSEAARASLLAATGPPAVGDLVFPPLVSGTVVLVAMALSVFKPWGTIRRGGWAPVTPQVRNAGGSDSAAAIGSPAARVREPFPG</sequence>
<evidence type="ECO:0000313" key="2">
    <source>
        <dbReference type="EMBL" id="SHN51230.1"/>
    </source>
</evidence>
<feature type="transmembrane region" description="Helical" evidence="1">
    <location>
        <begin position="65"/>
        <end position="87"/>
    </location>
</feature>
<keyword evidence="1" id="KW-1133">Transmembrane helix</keyword>
<keyword evidence="1" id="KW-0472">Membrane</keyword>
<organism evidence="2 3">
    <name type="scientific">Geodermatophilus obscurus</name>
    <dbReference type="NCBI Taxonomy" id="1861"/>
    <lineage>
        <taxon>Bacteria</taxon>
        <taxon>Bacillati</taxon>
        <taxon>Actinomycetota</taxon>
        <taxon>Actinomycetes</taxon>
        <taxon>Geodermatophilales</taxon>
        <taxon>Geodermatophilaceae</taxon>
        <taxon>Geodermatophilus</taxon>
    </lineage>
</organism>
<evidence type="ECO:0000313" key="3">
    <source>
        <dbReference type="Proteomes" id="UP000184428"/>
    </source>
</evidence>
<keyword evidence="1" id="KW-0812">Transmembrane</keyword>
<dbReference type="Proteomes" id="UP000184428">
    <property type="component" value="Unassembled WGS sequence"/>
</dbReference>
<evidence type="ECO:0008006" key="4">
    <source>
        <dbReference type="Google" id="ProtNLM"/>
    </source>
</evidence>
<accession>A0A1M7RYJ6</accession>